<dbReference type="Pfam" id="PF00471">
    <property type="entry name" value="Ribosomal_L33"/>
    <property type="match status" value="1"/>
</dbReference>
<gene>
    <name evidence="5" type="primary">rpl33</name>
    <name evidence="5" type="ORF">Riqu_035</name>
</gene>
<dbReference type="SUPFAM" id="SSF57829">
    <property type="entry name" value="Zn-binding ribosomal proteins"/>
    <property type="match status" value="1"/>
</dbReference>
<dbReference type="InterPro" id="IPR011332">
    <property type="entry name" value="Ribosomal_zn-bd"/>
</dbReference>
<proteinExistence type="inferred from homology"/>
<evidence type="ECO:0000256" key="4">
    <source>
        <dbReference type="ARBA" id="ARBA00035276"/>
    </source>
</evidence>
<dbReference type="PROSITE" id="PS00582">
    <property type="entry name" value="RIBOSOMAL_L33"/>
    <property type="match status" value="1"/>
</dbReference>
<keyword evidence="3" id="KW-0687">Ribonucleoprotein</keyword>
<dbReference type="EMBL" id="KX284710">
    <property type="protein sequence ID" value="AOM64514.1"/>
    <property type="molecule type" value="Genomic_DNA"/>
</dbReference>
<comment type="similarity">
    <text evidence="1">Belongs to the bacterial ribosomal protein bL33 family.</text>
</comment>
<evidence type="ECO:0000256" key="2">
    <source>
        <dbReference type="ARBA" id="ARBA00022980"/>
    </source>
</evidence>
<dbReference type="GO" id="GO:0006412">
    <property type="term" value="P:translation"/>
    <property type="evidence" value="ECO:0007669"/>
    <property type="project" value="InterPro"/>
</dbReference>
<dbReference type="NCBIfam" id="TIGR01023">
    <property type="entry name" value="rpmG_bact"/>
    <property type="match status" value="1"/>
</dbReference>
<dbReference type="GO" id="GO:0005737">
    <property type="term" value="C:cytoplasm"/>
    <property type="evidence" value="ECO:0007669"/>
    <property type="project" value="UniProtKB-ARBA"/>
</dbReference>
<keyword evidence="2 5" id="KW-0689">Ribosomal protein</keyword>
<dbReference type="PANTHER" id="PTHR43168">
    <property type="entry name" value="50S RIBOSOMAL PROTEIN L33, CHLOROPLASTIC"/>
    <property type="match status" value="1"/>
</dbReference>
<protein>
    <recommendedName>
        <fullName evidence="4">Large ribosomal subunit protein bL33c</fullName>
    </recommendedName>
</protein>
<dbReference type="PANTHER" id="PTHR43168:SF2">
    <property type="entry name" value="LARGE RIBOSOMAL SUBUNIT PROTEIN BL33C"/>
    <property type="match status" value="1"/>
</dbReference>
<dbReference type="InterPro" id="IPR038584">
    <property type="entry name" value="Ribosomal_bL33_sf"/>
</dbReference>
<reference evidence="5" key="1">
    <citation type="journal article" date="2016" name="BMC Biol.">
        <title>Parallel evolution of highly conserved plastid genome architecture in red seaweeds and seed plants.</title>
        <authorList>
            <person name="Lee J."/>
            <person name="Cho C.H."/>
            <person name="Park S.I."/>
            <person name="Choi J.W."/>
            <person name="Song H.S."/>
            <person name="West J.A."/>
            <person name="Bhattacharya D."/>
            <person name="Yoon H.S."/>
        </authorList>
    </citation>
    <scope>NUCLEOTIDE SEQUENCE</scope>
</reference>
<dbReference type="HAMAP" id="MF_00294">
    <property type="entry name" value="Ribosomal_bL33"/>
    <property type="match status" value="1"/>
</dbReference>
<keyword evidence="5" id="KW-0934">Plastid</keyword>
<dbReference type="Gene3D" id="2.20.28.120">
    <property type="entry name" value="Ribosomal protein L33"/>
    <property type="match status" value="1"/>
</dbReference>
<sequence>MGKNKGARIIVTLECPCRHLNNVDKRRNGVFRYVTSKNRRNTAHRLELHKFCPLCNHHTQFKEIK</sequence>
<geneLocation type="plastid" evidence="5"/>
<dbReference type="InterPro" id="IPR018264">
    <property type="entry name" value="Ribosomal_bL33_CS"/>
</dbReference>
<dbReference type="NCBIfam" id="NF001860">
    <property type="entry name" value="PRK00595.1"/>
    <property type="match status" value="1"/>
</dbReference>
<accession>A0A1C9C814</accession>
<organism evidence="5">
    <name type="scientific">Riquetophycus sp</name>
    <dbReference type="NCBI Taxonomy" id="1897556"/>
    <lineage>
        <taxon>Eukaryota</taxon>
        <taxon>Rhodophyta</taxon>
        <taxon>Florideophyceae</taxon>
        <taxon>Rhodymeniophycidae</taxon>
        <taxon>Peyssonneliales</taxon>
        <taxon>Peyssonneliaceae</taxon>
        <taxon>Riquetophycus</taxon>
    </lineage>
</organism>
<evidence type="ECO:0000313" key="5">
    <source>
        <dbReference type="EMBL" id="AOM64514.1"/>
    </source>
</evidence>
<dbReference type="AlphaFoldDB" id="A0A1C9C814"/>
<dbReference type="InterPro" id="IPR001705">
    <property type="entry name" value="Ribosomal_bL33"/>
</dbReference>
<evidence type="ECO:0000256" key="3">
    <source>
        <dbReference type="ARBA" id="ARBA00023274"/>
    </source>
</evidence>
<name>A0A1C9C814_9FLOR</name>
<dbReference type="GO" id="GO:1990904">
    <property type="term" value="C:ribonucleoprotein complex"/>
    <property type="evidence" value="ECO:0007669"/>
    <property type="project" value="UniProtKB-KW"/>
</dbReference>
<dbReference type="GO" id="GO:0003735">
    <property type="term" value="F:structural constituent of ribosome"/>
    <property type="evidence" value="ECO:0007669"/>
    <property type="project" value="InterPro"/>
</dbReference>
<evidence type="ECO:0000256" key="1">
    <source>
        <dbReference type="ARBA" id="ARBA00007596"/>
    </source>
</evidence>
<dbReference type="NCBIfam" id="NF001764">
    <property type="entry name" value="PRK00504.1"/>
    <property type="match status" value="1"/>
</dbReference>
<dbReference type="GO" id="GO:0005840">
    <property type="term" value="C:ribosome"/>
    <property type="evidence" value="ECO:0007669"/>
    <property type="project" value="UniProtKB-KW"/>
</dbReference>